<organism evidence="8 9">
    <name type="scientific">Bradyrhizobium macuxiense</name>
    <dbReference type="NCBI Taxonomy" id="1755647"/>
    <lineage>
        <taxon>Bacteria</taxon>
        <taxon>Pseudomonadati</taxon>
        <taxon>Pseudomonadota</taxon>
        <taxon>Alphaproteobacteria</taxon>
        <taxon>Hyphomicrobiales</taxon>
        <taxon>Nitrobacteraceae</taxon>
        <taxon>Bradyrhizobium</taxon>
    </lineage>
</organism>
<keyword evidence="4 7" id="KW-0812">Transmembrane</keyword>
<evidence type="ECO:0000256" key="4">
    <source>
        <dbReference type="ARBA" id="ARBA00022692"/>
    </source>
</evidence>
<dbReference type="Pfam" id="PF04226">
    <property type="entry name" value="Transgly_assoc"/>
    <property type="match status" value="1"/>
</dbReference>
<dbReference type="InterPro" id="IPR007341">
    <property type="entry name" value="Transgly_assoc"/>
</dbReference>
<dbReference type="GO" id="GO:0005886">
    <property type="term" value="C:plasma membrane"/>
    <property type="evidence" value="ECO:0007669"/>
    <property type="project" value="UniProtKB-SubCell"/>
</dbReference>
<comment type="subcellular location">
    <subcellularLocation>
        <location evidence="1">Cell membrane</location>
        <topology evidence="1">Multi-pass membrane protein</topology>
    </subcellularLocation>
</comment>
<accession>A0A560LRJ0</accession>
<sequence>MGIIAALVIGAIAGWLAGLIVRGAGFGLIGNIVVGIIGALVAGWLLPQLGVSLGSGTVRDIVNATIGAVVVLVILSLIRRV</sequence>
<reference evidence="8 9" key="1">
    <citation type="submission" date="2019-06" db="EMBL/GenBank/DDBJ databases">
        <title>Genomic Encyclopedia of Type Strains, Phase IV (KMG-V): Genome sequencing to study the core and pangenomes of soil and plant-associated prokaryotes.</title>
        <authorList>
            <person name="Whitman W."/>
        </authorList>
    </citation>
    <scope>NUCLEOTIDE SEQUENCE [LARGE SCALE GENOMIC DNA]</scope>
    <source>
        <strain evidence="8 9">BR 10355</strain>
    </source>
</reference>
<keyword evidence="6 7" id="KW-0472">Membrane</keyword>
<evidence type="ECO:0000313" key="8">
    <source>
        <dbReference type="EMBL" id="TWB98156.1"/>
    </source>
</evidence>
<protein>
    <submittedName>
        <fullName evidence="8">Putative membrane protein YeaQ/YmgE (Transglycosylase-associated protein family)</fullName>
    </submittedName>
</protein>
<feature type="transmembrane region" description="Helical" evidence="7">
    <location>
        <begin position="28"/>
        <end position="46"/>
    </location>
</feature>
<evidence type="ECO:0000256" key="6">
    <source>
        <dbReference type="ARBA" id="ARBA00023136"/>
    </source>
</evidence>
<dbReference type="EMBL" id="VITY01000006">
    <property type="protein sequence ID" value="TWB98156.1"/>
    <property type="molecule type" value="Genomic_DNA"/>
</dbReference>
<dbReference type="AlphaFoldDB" id="A0A560LRJ0"/>
<evidence type="ECO:0000256" key="3">
    <source>
        <dbReference type="ARBA" id="ARBA00022475"/>
    </source>
</evidence>
<dbReference type="RefSeq" id="WP_050422003.1">
    <property type="nucleotide sequence ID" value="NZ_VITY01000006.1"/>
</dbReference>
<dbReference type="PANTHER" id="PTHR33884:SF3">
    <property type="entry name" value="UPF0410 PROTEIN YMGE"/>
    <property type="match status" value="1"/>
</dbReference>
<name>A0A560LRJ0_9BRAD</name>
<keyword evidence="9" id="KW-1185">Reference proteome</keyword>
<dbReference type="STRING" id="1755647.AS156_06205"/>
<keyword evidence="5 7" id="KW-1133">Transmembrane helix</keyword>
<dbReference type="Proteomes" id="UP000321304">
    <property type="component" value="Unassembled WGS sequence"/>
</dbReference>
<gene>
    <name evidence="8" type="ORF">FBZ93_106115</name>
</gene>
<keyword evidence="3" id="KW-1003">Cell membrane</keyword>
<evidence type="ECO:0000256" key="5">
    <source>
        <dbReference type="ARBA" id="ARBA00022989"/>
    </source>
</evidence>
<evidence type="ECO:0000256" key="7">
    <source>
        <dbReference type="SAM" id="Phobius"/>
    </source>
</evidence>
<comment type="similarity">
    <text evidence="2">Belongs to the UPF0410 family.</text>
</comment>
<feature type="transmembrane region" description="Helical" evidence="7">
    <location>
        <begin position="58"/>
        <end position="78"/>
    </location>
</feature>
<evidence type="ECO:0000256" key="1">
    <source>
        <dbReference type="ARBA" id="ARBA00004651"/>
    </source>
</evidence>
<evidence type="ECO:0000256" key="2">
    <source>
        <dbReference type="ARBA" id="ARBA00011006"/>
    </source>
</evidence>
<proteinExistence type="inferred from homology"/>
<comment type="caution">
    <text evidence="8">The sequence shown here is derived from an EMBL/GenBank/DDBJ whole genome shotgun (WGS) entry which is preliminary data.</text>
</comment>
<evidence type="ECO:0000313" key="9">
    <source>
        <dbReference type="Proteomes" id="UP000321304"/>
    </source>
</evidence>
<dbReference type="PANTHER" id="PTHR33884">
    <property type="entry name" value="UPF0410 PROTEIN YMGE"/>
    <property type="match status" value="1"/>
</dbReference>